<dbReference type="GeneID" id="6094700"/>
<dbReference type="Gene3D" id="2.60.120.630">
    <property type="entry name" value="mth639 domain like"/>
    <property type="match status" value="1"/>
</dbReference>
<dbReference type="EMBL" id="RCOR01000024">
    <property type="protein sequence ID" value="RSN68851.1"/>
    <property type="molecule type" value="Genomic_DNA"/>
</dbReference>
<sequence>MERILAYGHPNIRARHRTTMQLTKDEEISIRADCIIGVRADKSVCDLSEALKRHLLEGGGIEIEVIVGELSFAFRAEGHPELKLTNPKDLVIRKSSYIDDRTLAIRATASSAELPREMVRALRNPETELSLLISF</sequence>
<gene>
    <name evidence="1" type="ORF">D9Q81_05005</name>
</gene>
<dbReference type="Pfam" id="PF04027">
    <property type="entry name" value="DUF371"/>
    <property type="match status" value="1"/>
</dbReference>
<dbReference type="PANTHER" id="PTHR40696:SF1">
    <property type="entry name" value="DUF371 DOMAIN-CONTAINING PROTEIN"/>
    <property type="match status" value="1"/>
</dbReference>
<name>A0A429G4T4_9CREN</name>
<comment type="caution">
    <text evidence="1">The sequence shown here is derived from an EMBL/GenBank/DDBJ whole genome shotgun (WGS) entry which is preliminary data.</text>
</comment>
<accession>A0A429G4T4</accession>
<protein>
    <submittedName>
        <fullName evidence="1">DUF371 domain-containing protein</fullName>
    </submittedName>
</protein>
<reference evidence="1 2" key="1">
    <citation type="submission" date="2018-10" db="EMBL/GenBank/DDBJ databases">
        <title>Co-occurring genomic capacity for anaerobic methane metabolism and dissimilatory sulfite reduction discovered in the Korarchaeota.</title>
        <authorList>
            <person name="Mckay L.J."/>
            <person name="Dlakic M."/>
            <person name="Fields M.W."/>
            <person name="Delmont T.O."/>
            <person name="Eren A.M."/>
            <person name="Jay Z.J."/>
            <person name="Klingelsmith K.B."/>
            <person name="Rusch D.B."/>
            <person name="Inskeep W.P."/>
        </authorList>
    </citation>
    <scope>NUCLEOTIDE SEQUENCE [LARGE SCALE GENOMIC DNA]</scope>
    <source>
        <strain evidence="1 2">WS</strain>
    </source>
</reference>
<dbReference type="PANTHER" id="PTHR40696">
    <property type="entry name" value="DUF371 FAMILY PROTEIN"/>
    <property type="match status" value="1"/>
</dbReference>
<dbReference type="Proteomes" id="UP000278149">
    <property type="component" value="Unassembled WGS sequence"/>
</dbReference>
<evidence type="ECO:0000313" key="1">
    <source>
        <dbReference type="EMBL" id="RSN68851.1"/>
    </source>
</evidence>
<evidence type="ECO:0000313" key="2">
    <source>
        <dbReference type="Proteomes" id="UP000278149"/>
    </source>
</evidence>
<dbReference type="OMA" id="GDCIICI"/>
<organism evidence="1 2">
    <name type="scientific">Candidatus Korarchaeum cryptofilum</name>
    <dbReference type="NCBI Taxonomy" id="498846"/>
    <lineage>
        <taxon>Archaea</taxon>
        <taxon>Thermoproteota</taxon>
        <taxon>Candidatus Korarchaeia</taxon>
        <taxon>Candidatus Korarchaeales</taxon>
        <taxon>Candidatus Korarchaeaceae</taxon>
        <taxon>Candidatus Korarchaeum</taxon>
    </lineage>
</organism>
<dbReference type="InterPro" id="IPR007171">
    <property type="entry name" value="DUF371"/>
</dbReference>
<dbReference type="InterPro" id="IPR023131">
    <property type="entry name" value="Mth639-like_dom_sf"/>
</dbReference>
<dbReference type="RefSeq" id="WP_012310066.1">
    <property type="nucleotide sequence ID" value="NZ_RCOR01000024.1"/>
</dbReference>
<proteinExistence type="predicted"/>
<dbReference type="AlphaFoldDB" id="A0A429G4T4"/>